<accession>A0ABR2GEJ2</accession>
<evidence type="ECO:0000313" key="1">
    <source>
        <dbReference type="EMBL" id="KAK8601299.1"/>
    </source>
</evidence>
<dbReference type="PANTHER" id="PTHR46328:SF34">
    <property type="entry name" value="PROTEIN FAR1-RELATED SEQUENCE 5-LIKE"/>
    <property type="match status" value="1"/>
</dbReference>
<dbReference type="PANTHER" id="PTHR46328">
    <property type="entry name" value="FAR-RED IMPAIRED RESPONSIVE (FAR1) FAMILY PROTEIN-RELATED"/>
    <property type="match status" value="1"/>
</dbReference>
<proteinExistence type="predicted"/>
<evidence type="ECO:0008006" key="3">
    <source>
        <dbReference type="Google" id="ProtNLM"/>
    </source>
</evidence>
<name>A0ABR2GEJ2_9ROSI</name>
<evidence type="ECO:0000313" key="2">
    <source>
        <dbReference type="Proteomes" id="UP001472677"/>
    </source>
</evidence>
<gene>
    <name evidence="1" type="ORF">V6N12_051137</name>
</gene>
<keyword evidence="2" id="KW-1185">Reference proteome</keyword>
<sequence>MNEDVSATTKSQLCRRLEFGEVVPSVGLMDNQISEQDKSLSEIDSYAKFAIPVHANLSDEIIPIVGTRIKDKREDVVKYHRPETRFGCLAVLKVSRFDGKFQITEFIADHTHALASPSKRMFLRSQRTINISQVAELEIADSSSSTKRKC</sequence>
<organism evidence="1 2">
    <name type="scientific">Hibiscus sabdariffa</name>
    <name type="common">roselle</name>
    <dbReference type="NCBI Taxonomy" id="183260"/>
    <lineage>
        <taxon>Eukaryota</taxon>
        <taxon>Viridiplantae</taxon>
        <taxon>Streptophyta</taxon>
        <taxon>Embryophyta</taxon>
        <taxon>Tracheophyta</taxon>
        <taxon>Spermatophyta</taxon>
        <taxon>Magnoliopsida</taxon>
        <taxon>eudicotyledons</taxon>
        <taxon>Gunneridae</taxon>
        <taxon>Pentapetalae</taxon>
        <taxon>rosids</taxon>
        <taxon>malvids</taxon>
        <taxon>Malvales</taxon>
        <taxon>Malvaceae</taxon>
        <taxon>Malvoideae</taxon>
        <taxon>Hibiscus</taxon>
    </lineage>
</organism>
<protein>
    <recommendedName>
        <fullName evidence="3">Protein FAR1-RELATED SEQUENCE</fullName>
    </recommendedName>
</protein>
<reference evidence="1 2" key="1">
    <citation type="journal article" date="2024" name="G3 (Bethesda)">
        <title>Genome assembly of Hibiscus sabdariffa L. provides insights into metabolisms of medicinal natural products.</title>
        <authorList>
            <person name="Kim T."/>
        </authorList>
    </citation>
    <scope>NUCLEOTIDE SEQUENCE [LARGE SCALE GENOMIC DNA]</scope>
    <source>
        <strain evidence="1">TK-2024</strain>
        <tissue evidence="1">Old leaves</tissue>
    </source>
</reference>
<dbReference type="EMBL" id="JBBPBM010000001">
    <property type="protein sequence ID" value="KAK8601299.1"/>
    <property type="molecule type" value="Genomic_DNA"/>
</dbReference>
<comment type="caution">
    <text evidence="1">The sequence shown here is derived from an EMBL/GenBank/DDBJ whole genome shotgun (WGS) entry which is preliminary data.</text>
</comment>
<dbReference type="Proteomes" id="UP001472677">
    <property type="component" value="Unassembled WGS sequence"/>
</dbReference>